<sequence>MEKTFFLLIVLSCLFLPGCGFFSSYSYQGVVSEYADWENPGLLGQKAAEKTHRRDLSGAVEFPLTLSFALETALNNNPDLVQAVWRTEQSRAMLSLAETAFWPKASVYTEYMQGDAPSAYLFKKIDQRMLPPDANFNDPGWFENFESGLNAQMNLFNGGSDYLELQMARIDVDISQFDRAEVQNNLVAEVIRAFYNVLAARDFVRIARQSVDTVSRQLQSLQVRYEGGAVLKSDILSMQARLARAREQLISGRNRSKLTAAALANLMGLEASALTDGDKVFAGADAGIPELPASYAAGFEQALQSRPELARIRQQVVKSRYALAAAKASYLPSLDLMARYYVDDPDMEYDLDRENWTAAVVLNWDLFTGFSRPARISRARARIKELLAADRKTLLQVQHDVRRAWFNLEDAAARHEAAKQSVQSAEESFRLVREHYQGGAVTITRYLQAELDRRRARIRAAAARYDKIKARAEAARAMGLWANQETKPFLQMQPQ</sequence>
<dbReference type="GO" id="GO:0009279">
    <property type="term" value="C:cell outer membrane"/>
    <property type="evidence" value="ECO:0007669"/>
    <property type="project" value="UniProtKB-SubCell"/>
</dbReference>
<dbReference type="PANTHER" id="PTHR30026:SF20">
    <property type="entry name" value="OUTER MEMBRANE PROTEIN TOLC"/>
    <property type="match status" value="1"/>
</dbReference>
<dbReference type="SUPFAM" id="SSF56954">
    <property type="entry name" value="Outer membrane efflux proteins (OEP)"/>
    <property type="match status" value="1"/>
</dbReference>
<evidence type="ECO:0000256" key="7">
    <source>
        <dbReference type="ARBA" id="ARBA00023237"/>
    </source>
</evidence>
<evidence type="ECO:0000256" key="6">
    <source>
        <dbReference type="ARBA" id="ARBA00023136"/>
    </source>
</evidence>
<dbReference type="EMBL" id="JACDUS010000001">
    <property type="protein sequence ID" value="MBA2880245.1"/>
    <property type="molecule type" value="Genomic_DNA"/>
</dbReference>
<dbReference type="GO" id="GO:0015288">
    <property type="term" value="F:porin activity"/>
    <property type="evidence" value="ECO:0007669"/>
    <property type="project" value="TreeGrafter"/>
</dbReference>
<dbReference type="InterPro" id="IPR051906">
    <property type="entry name" value="TolC-like"/>
</dbReference>
<dbReference type="GO" id="GO:0015562">
    <property type="term" value="F:efflux transmembrane transporter activity"/>
    <property type="evidence" value="ECO:0007669"/>
    <property type="project" value="InterPro"/>
</dbReference>
<dbReference type="PANTHER" id="PTHR30026">
    <property type="entry name" value="OUTER MEMBRANE PROTEIN TOLC"/>
    <property type="match status" value="1"/>
</dbReference>
<evidence type="ECO:0000313" key="8">
    <source>
        <dbReference type="EMBL" id="MBA2880245.1"/>
    </source>
</evidence>
<dbReference type="Gene3D" id="1.20.1600.10">
    <property type="entry name" value="Outer membrane efflux proteins (OEP)"/>
    <property type="match status" value="1"/>
</dbReference>
<dbReference type="AlphaFoldDB" id="A0A7W0C6U2"/>
<dbReference type="Proteomes" id="UP000525298">
    <property type="component" value="Unassembled WGS sequence"/>
</dbReference>
<keyword evidence="9" id="KW-1185">Reference proteome</keyword>
<keyword evidence="3" id="KW-0813">Transport</keyword>
<evidence type="ECO:0000256" key="1">
    <source>
        <dbReference type="ARBA" id="ARBA00004442"/>
    </source>
</evidence>
<dbReference type="RefSeq" id="WP_181549895.1">
    <property type="nucleotide sequence ID" value="NZ_JACDUS010000001.1"/>
</dbReference>
<dbReference type="GO" id="GO:1990281">
    <property type="term" value="C:efflux pump complex"/>
    <property type="evidence" value="ECO:0007669"/>
    <property type="project" value="TreeGrafter"/>
</dbReference>
<comment type="similarity">
    <text evidence="2">Belongs to the outer membrane factor (OMF) (TC 1.B.17) family.</text>
</comment>
<keyword evidence="7" id="KW-0998">Cell outer membrane</keyword>
<reference evidence="8 9" key="1">
    <citation type="submission" date="2020-07" db="EMBL/GenBank/DDBJ databases">
        <title>Genomic Encyclopedia of Type Strains, Phase IV (KMG-IV): sequencing the most valuable type-strain genomes for metagenomic binning, comparative biology and taxonomic classification.</title>
        <authorList>
            <person name="Goeker M."/>
        </authorList>
    </citation>
    <scope>NUCLEOTIDE SEQUENCE [LARGE SCALE GENOMIC DNA]</scope>
    <source>
        <strain evidence="8 9">DSM 17721</strain>
    </source>
</reference>
<comment type="caution">
    <text evidence="8">The sequence shown here is derived from an EMBL/GenBank/DDBJ whole genome shotgun (WGS) entry which is preliminary data.</text>
</comment>
<keyword evidence="5" id="KW-0812">Transmembrane</keyword>
<gene>
    <name evidence="8" type="ORF">HNR65_000552</name>
</gene>
<comment type="subcellular location">
    <subcellularLocation>
        <location evidence="1">Cell outer membrane</location>
    </subcellularLocation>
</comment>
<keyword evidence="4" id="KW-1134">Transmembrane beta strand</keyword>
<evidence type="ECO:0000313" key="9">
    <source>
        <dbReference type="Proteomes" id="UP000525298"/>
    </source>
</evidence>
<protein>
    <submittedName>
        <fullName evidence="8">Outer membrane protein TolC</fullName>
    </submittedName>
</protein>
<evidence type="ECO:0000256" key="3">
    <source>
        <dbReference type="ARBA" id="ARBA00022448"/>
    </source>
</evidence>
<evidence type="ECO:0000256" key="2">
    <source>
        <dbReference type="ARBA" id="ARBA00007613"/>
    </source>
</evidence>
<evidence type="ECO:0000256" key="4">
    <source>
        <dbReference type="ARBA" id="ARBA00022452"/>
    </source>
</evidence>
<organism evidence="8 9">
    <name type="scientific">Desulfosalsimonas propionicica</name>
    <dbReference type="NCBI Taxonomy" id="332175"/>
    <lineage>
        <taxon>Bacteria</taxon>
        <taxon>Pseudomonadati</taxon>
        <taxon>Thermodesulfobacteriota</taxon>
        <taxon>Desulfobacteria</taxon>
        <taxon>Desulfobacterales</taxon>
        <taxon>Desulfosalsimonadaceae</taxon>
        <taxon>Desulfosalsimonas</taxon>
    </lineage>
</organism>
<name>A0A7W0C6U2_9BACT</name>
<keyword evidence="6" id="KW-0472">Membrane</keyword>
<dbReference type="InterPro" id="IPR003423">
    <property type="entry name" value="OMP_efflux"/>
</dbReference>
<proteinExistence type="inferred from homology"/>
<evidence type="ECO:0000256" key="5">
    <source>
        <dbReference type="ARBA" id="ARBA00022692"/>
    </source>
</evidence>
<dbReference type="Pfam" id="PF02321">
    <property type="entry name" value="OEP"/>
    <property type="match status" value="2"/>
</dbReference>
<accession>A0A7W0C6U2</accession>